<evidence type="ECO:0000256" key="5">
    <source>
        <dbReference type="ARBA" id="ARBA00023163"/>
    </source>
</evidence>
<dbReference type="GO" id="GO:0005829">
    <property type="term" value="C:cytosol"/>
    <property type="evidence" value="ECO:0007669"/>
    <property type="project" value="TreeGrafter"/>
</dbReference>
<proteinExistence type="predicted"/>
<dbReference type="Pfam" id="PF00072">
    <property type="entry name" value="Response_reg"/>
    <property type="match status" value="1"/>
</dbReference>
<gene>
    <name evidence="10" type="ORF">ENJ74_01080</name>
</gene>
<reference evidence="10" key="1">
    <citation type="journal article" date="2020" name="mSystems">
        <title>Genome- and Community-Level Interaction Insights into Carbon Utilization and Element Cycling Functions of Hydrothermarchaeota in Hydrothermal Sediment.</title>
        <authorList>
            <person name="Zhou Z."/>
            <person name="Liu Y."/>
            <person name="Xu W."/>
            <person name="Pan J."/>
            <person name="Luo Z.H."/>
            <person name="Li M."/>
        </authorList>
    </citation>
    <scope>NUCLEOTIDE SEQUENCE [LARGE SCALE GENOMIC DNA]</scope>
    <source>
        <strain evidence="10">HyVt-513</strain>
    </source>
</reference>
<accession>A0A7V2SKZ9</accession>
<evidence type="ECO:0000256" key="3">
    <source>
        <dbReference type="ARBA" id="ARBA00023015"/>
    </source>
</evidence>
<dbReference type="GO" id="GO:0000156">
    <property type="term" value="F:phosphorelay response regulator activity"/>
    <property type="evidence" value="ECO:0007669"/>
    <property type="project" value="TreeGrafter"/>
</dbReference>
<sequence>MKILIVEDDPAIASLLERTLEEEGWRSVTADDGEEGLYRAEMEPFDLMILDWMLPGLSGPELLERLRKEGNEVPVLMLTARGETADRIEGLRKGADDYLPKPFSIEELIERIRALYRRSLGSGGNRIEAGPLQIDLAERRVFLEGEELLLKRKEYELLLFLLKHRGAPVSRRMIEEQLWESETFLQSNVIQVTIYNLRKKIGRERIRTSRGMGYILDV</sequence>
<evidence type="ECO:0000313" key="10">
    <source>
        <dbReference type="EMBL" id="HFC03440.1"/>
    </source>
</evidence>
<keyword evidence="1 6" id="KW-0597">Phosphoprotein</keyword>
<dbReference type="PROSITE" id="PS51755">
    <property type="entry name" value="OMPR_PHOB"/>
    <property type="match status" value="1"/>
</dbReference>
<dbReference type="Gene3D" id="3.40.50.2300">
    <property type="match status" value="1"/>
</dbReference>
<keyword evidence="2" id="KW-0902">Two-component regulatory system</keyword>
<dbReference type="AlphaFoldDB" id="A0A7V2SKZ9"/>
<evidence type="ECO:0000259" key="8">
    <source>
        <dbReference type="PROSITE" id="PS50110"/>
    </source>
</evidence>
<dbReference type="FunFam" id="3.40.50.2300:FF:000001">
    <property type="entry name" value="DNA-binding response regulator PhoB"/>
    <property type="match status" value="1"/>
</dbReference>
<dbReference type="InterPro" id="IPR039420">
    <property type="entry name" value="WalR-like"/>
</dbReference>
<evidence type="ECO:0000256" key="4">
    <source>
        <dbReference type="ARBA" id="ARBA00023125"/>
    </source>
</evidence>
<dbReference type="SMART" id="SM00862">
    <property type="entry name" value="Trans_reg_C"/>
    <property type="match status" value="1"/>
</dbReference>
<dbReference type="Gene3D" id="1.10.10.10">
    <property type="entry name" value="Winged helix-like DNA-binding domain superfamily/Winged helix DNA-binding domain"/>
    <property type="match status" value="1"/>
</dbReference>
<dbReference type="Proteomes" id="UP000885722">
    <property type="component" value="Unassembled WGS sequence"/>
</dbReference>
<dbReference type="GO" id="GO:0006355">
    <property type="term" value="P:regulation of DNA-templated transcription"/>
    <property type="evidence" value="ECO:0007669"/>
    <property type="project" value="InterPro"/>
</dbReference>
<name>A0A7V2SKZ9_9BACT</name>
<dbReference type="Gene3D" id="6.10.250.690">
    <property type="match status" value="1"/>
</dbReference>
<dbReference type="SMART" id="SM00448">
    <property type="entry name" value="REC"/>
    <property type="match status" value="1"/>
</dbReference>
<dbReference type="Pfam" id="PF00486">
    <property type="entry name" value="Trans_reg_C"/>
    <property type="match status" value="1"/>
</dbReference>
<evidence type="ECO:0000256" key="7">
    <source>
        <dbReference type="PROSITE-ProRule" id="PRU01091"/>
    </source>
</evidence>
<evidence type="ECO:0000256" key="1">
    <source>
        <dbReference type="ARBA" id="ARBA00022553"/>
    </source>
</evidence>
<keyword evidence="5" id="KW-0804">Transcription</keyword>
<dbReference type="InterPro" id="IPR001789">
    <property type="entry name" value="Sig_transdc_resp-reg_receiver"/>
</dbReference>
<dbReference type="GO" id="GO:0000976">
    <property type="term" value="F:transcription cis-regulatory region binding"/>
    <property type="evidence" value="ECO:0007669"/>
    <property type="project" value="TreeGrafter"/>
</dbReference>
<dbReference type="PANTHER" id="PTHR48111">
    <property type="entry name" value="REGULATOR OF RPOS"/>
    <property type="match status" value="1"/>
</dbReference>
<feature type="DNA-binding region" description="OmpR/PhoB-type" evidence="7">
    <location>
        <begin position="124"/>
        <end position="218"/>
    </location>
</feature>
<dbReference type="GO" id="GO:0032993">
    <property type="term" value="C:protein-DNA complex"/>
    <property type="evidence" value="ECO:0007669"/>
    <property type="project" value="TreeGrafter"/>
</dbReference>
<dbReference type="PROSITE" id="PS50110">
    <property type="entry name" value="RESPONSE_REGULATORY"/>
    <property type="match status" value="1"/>
</dbReference>
<dbReference type="InterPro" id="IPR011006">
    <property type="entry name" value="CheY-like_superfamily"/>
</dbReference>
<dbReference type="SUPFAM" id="SSF52172">
    <property type="entry name" value="CheY-like"/>
    <property type="match status" value="1"/>
</dbReference>
<feature type="modified residue" description="4-aspartylphosphate" evidence="6">
    <location>
        <position position="51"/>
    </location>
</feature>
<comment type="caution">
    <text evidence="10">The sequence shown here is derived from an EMBL/GenBank/DDBJ whole genome shotgun (WGS) entry which is preliminary data.</text>
</comment>
<keyword evidence="3" id="KW-0805">Transcription regulation</keyword>
<dbReference type="PANTHER" id="PTHR48111:SF22">
    <property type="entry name" value="REGULATOR OF RPOS"/>
    <property type="match status" value="1"/>
</dbReference>
<dbReference type="InterPro" id="IPR036388">
    <property type="entry name" value="WH-like_DNA-bd_sf"/>
</dbReference>
<protein>
    <submittedName>
        <fullName evidence="10">Response regulator transcription factor</fullName>
    </submittedName>
</protein>
<organism evidence="10">
    <name type="scientific">Nitratifractor salsuginis</name>
    <dbReference type="NCBI Taxonomy" id="269261"/>
    <lineage>
        <taxon>Bacteria</taxon>
        <taxon>Pseudomonadati</taxon>
        <taxon>Campylobacterota</taxon>
        <taxon>Epsilonproteobacteria</taxon>
        <taxon>Campylobacterales</taxon>
        <taxon>Sulfurovaceae</taxon>
        <taxon>Nitratifractor</taxon>
    </lineage>
</organism>
<evidence type="ECO:0000256" key="2">
    <source>
        <dbReference type="ARBA" id="ARBA00023012"/>
    </source>
</evidence>
<dbReference type="CDD" id="cd00383">
    <property type="entry name" value="trans_reg_C"/>
    <property type="match status" value="1"/>
</dbReference>
<feature type="domain" description="Response regulatory" evidence="8">
    <location>
        <begin position="2"/>
        <end position="116"/>
    </location>
</feature>
<keyword evidence="4 7" id="KW-0238">DNA-binding</keyword>
<dbReference type="InterPro" id="IPR001867">
    <property type="entry name" value="OmpR/PhoB-type_DNA-bd"/>
</dbReference>
<evidence type="ECO:0000259" key="9">
    <source>
        <dbReference type="PROSITE" id="PS51755"/>
    </source>
</evidence>
<dbReference type="EMBL" id="DRNO01000078">
    <property type="protein sequence ID" value="HFC03440.1"/>
    <property type="molecule type" value="Genomic_DNA"/>
</dbReference>
<evidence type="ECO:0000256" key="6">
    <source>
        <dbReference type="PROSITE-ProRule" id="PRU00169"/>
    </source>
</evidence>
<feature type="domain" description="OmpR/PhoB-type" evidence="9">
    <location>
        <begin position="124"/>
        <end position="218"/>
    </location>
</feature>